<feature type="compositionally biased region" description="Polar residues" evidence="5">
    <location>
        <begin position="106"/>
        <end position="129"/>
    </location>
</feature>
<evidence type="ECO:0000259" key="7">
    <source>
        <dbReference type="PROSITE" id="PS50042"/>
    </source>
</evidence>
<organism evidence="9 10">
    <name type="scientific">Kwoniella shivajii</name>
    <dbReference type="NCBI Taxonomy" id="564305"/>
    <lineage>
        <taxon>Eukaryota</taxon>
        <taxon>Fungi</taxon>
        <taxon>Dikarya</taxon>
        <taxon>Basidiomycota</taxon>
        <taxon>Agaricomycotina</taxon>
        <taxon>Tremellomycetes</taxon>
        <taxon>Tremellales</taxon>
        <taxon>Cryptococcaceae</taxon>
        <taxon>Kwoniella</taxon>
    </lineage>
</organism>
<feature type="region of interest" description="Disordered" evidence="5">
    <location>
        <begin position="92"/>
        <end position="338"/>
    </location>
</feature>
<feature type="domain" description="STAS" evidence="8">
    <location>
        <begin position="886"/>
        <end position="1008"/>
    </location>
</feature>
<comment type="subcellular location">
    <subcellularLocation>
        <location evidence="1">Membrane</location>
        <topology evidence="1">Multi-pass membrane protein</topology>
    </subcellularLocation>
</comment>
<evidence type="ECO:0008006" key="11">
    <source>
        <dbReference type="Google" id="ProtNLM"/>
    </source>
</evidence>
<dbReference type="InterPro" id="IPR036513">
    <property type="entry name" value="STAS_dom_sf"/>
</dbReference>
<evidence type="ECO:0000256" key="6">
    <source>
        <dbReference type="SAM" id="Phobius"/>
    </source>
</evidence>
<evidence type="ECO:0000259" key="8">
    <source>
        <dbReference type="PROSITE" id="PS50801"/>
    </source>
</evidence>
<dbReference type="InterPro" id="IPR002645">
    <property type="entry name" value="STAS_dom"/>
</dbReference>
<dbReference type="SMART" id="SM00100">
    <property type="entry name" value="cNMP"/>
    <property type="match status" value="1"/>
</dbReference>
<protein>
    <recommendedName>
        <fullName evidence="11">Vacuolar protein</fullName>
    </recommendedName>
</protein>
<evidence type="ECO:0000313" key="10">
    <source>
        <dbReference type="Proteomes" id="UP001329825"/>
    </source>
</evidence>
<dbReference type="InterPro" id="IPR018490">
    <property type="entry name" value="cNMP-bd_dom_sf"/>
</dbReference>
<feature type="compositionally biased region" description="Polar residues" evidence="5">
    <location>
        <begin position="11"/>
        <end position="27"/>
    </location>
</feature>
<keyword evidence="10" id="KW-1185">Reference proteome</keyword>
<dbReference type="SUPFAM" id="SSF51206">
    <property type="entry name" value="cAMP-binding domain-like"/>
    <property type="match status" value="1"/>
</dbReference>
<dbReference type="SUPFAM" id="SSF52091">
    <property type="entry name" value="SpoIIaa-like"/>
    <property type="match status" value="1"/>
</dbReference>
<evidence type="ECO:0000256" key="1">
    <source>
        <dbReference type="ARBA" id="ARBA00004141"/>
    </source>
</evidence>
<name>A0ABZ1CWN6_9TREE</name>
<evidence type="ECO:0000256" key="4">
    <source>
        <dbReference type="ARBA" id="ARBA00023136"/>
    </source>
</evidence>
<proteinExistence type="predicted"/>
<dbReference type="InterPro" id="IPR014710">
    <property type="entry name" value="RmlC-like_jellyroll"/>
</dbReference>
<evidence type="ECO:0000256" key="3">
    <source>
        <dbReference type="ARBA" id="ARBA00022989"/>
    </source>
</evidence>
<feature type="transmembrane region" description="Helical" evidence="6">
    <location>
        <begin position="563"/>
        <end position="581"/>
    </location>
</feature>
<reference evidence="9 10" key="1">
    <citation type="submission" date="2024-01" db="EMBL/GenBank/DDBJ databases">
        <title>Comparative genomics of Cryptococcus and Kwoniella reveals pathogenesis evolution and contrasting modes of karyotype evolution via chromosome fusion or intercentromeric recombination.</title>
        <authorList>
            <person name="Coelho M.A."/>
            <person name="David-Palma M."/>
            <person name="Shea T."/>
            <person name="Bowers K."/>
            <person name="McGinley-Smith S."/>
            <person name="Mohammad A.W."/>
            <person name="Gnirke A."/>
            <person name="Yurkov A.M."/>
            <person name="Nowrousian M."/>
            <person name="Sun S."/>
            <person name="Cuomo C.A."/>
            <person name="Heitman J."/>
        </authorList>
    </citation>
    <scope>NUCLEOTIDE SEQUENCE [LARGE SCALE GENOMIC DNA]</scope>
    <source>
        <strain evidence="9">CBS 11374</strain>
    </source>
</reference>
<dbReference type="Proteomes" id="UP001329825">
    <property type="component" value="Chromosome 4"/>
</dbReference>
<feature type="compositionally biased region" description="Low complexity" evidence="5">
    <location>
        <begin position="217"/>
        <end position="235"/>
    </location>
</feature>
<dbReference type="PANTHER" id="PTHR43310">
    <property type="entry name" value="SULFATE TRANSPORTER YBAR-RELATED"/>
    <property type="match status" value="1"/>
</dbReference>
<dbReference type="Pfam" id="PF01740">
    <property type="entry name" value="STAS"/>
    <property type="match status" value="1"/>
</dbReference>
<dbReference type="Gene3D" id="2.60.120.10">
    <property type="entry name" value="Jelly Rolls"/>
    <property type="match status" value="1"/>
</dbReference>
<feature type="transmembrane region" description="Helical" evidence="6">
    <location>
        <begin position="692"/>
        <end position="713"/>
    </location>
</feature>
<feature type="region of interest" description="Disordered" evidence="5">
    <location>
        <begin position="1"/>
        <end position="58"/>
    </location>
</feature>
<feature type="transmembrane region" description="Helical" evidence="6">
    <location>
        <begin position="635"/>
        <end position="653"/>
    </location>
</feature>
<keyword evidence="3 6" id="KW-1133">Transmembrane helix</keyword>
<feature type="domain" description="Cyclic nucleotide-binding" evidence="7">
    <location>
        <begin position="1104"/>
        <end position="1224"/>
    </location>
</feature>
<evidence type="ECO:0000256" key="5">
    <source>
        <dbReference type="SAM" id="MobiDB-lite"/>
    </source>
</evidence>
<dbReference type="InterPro" id="IPR000595">
    <property type="entry name" value="cNMP-bd_dom"/>
</dbReference>
<feature type="transmembrane region" description="Helical" evidence="6">
    <location>
        <begin position="609"/>
        <end position="629"/>
    </location>
</feature>
<gene>
    <name evidence="9" type="ORF">IL334_003129</name>
</gene>
<feature type="compositionally biased region" description="Low complexity" evidence="5">
    <location>
        <begin position="42"/>
        <end position="58"/>
    </location>
</feature>
<feature type="region of interest" description="Disordered" evidence="5">
    <location>
        <begin position="1049"/>
        <end position="1085"/>
    </location>
</feature>
<dbReference type="CDD" id="cd00038">
    <property type="entry name" value="CAP_ED"/>
    <property type="match status" value="1"/>
</dbReference>
<feature type="transmembrane region" description="Helical" evidence="6">
    <location>
        <begin position="827"/>
        <end position="858"/>
    </location>
</feature>
<dbReference type="PANTHER" id="PTHR43310:SF4">
    <property type="entry name" value="AFR304WP"/>
    <property type="match status" value="1"/>
</dbReference>
<feature type="compositionally biased region" description="Polar residues" evidence="5">
    <location>
        <begin position="161"/>
        <end position="172"/>
    </location>
</feature>
<dbReference type="RefSeq" id="XP_062790916.1">
    <property type="nucleotide sequence ID" value="XM_062934865.1"/>
</dbReference>
<sequence length="1241" mass="134804">MPARDPATSPHLPSTLPSNHPSFSHASSPILPTHQQTKSQNSQPLSPPISASASASSFSIRTLASAKNNSEPPTPDHQGGNSYFSQVLRRVSGGVDSGPSALQPMDNHSATNNGSSHNDSAVGINSKNGGVSRRRSVDWNNNNNNNNNNHHDDRFSLIPHTHSSNTSQSIRDSTARLASMSFSSRPRAISSATGGGAGAGAGESTFSHFSPSKSPLASKNGSNSASNSNHMAAQSVSSLSKPHRPANPSHLNPAIAVGDKSSSPEDDLSKNGMAVSPYTGQRSGLSMMLERAKEAAETTSVNGIVDSNEHKSPSKPSSVTESDEQSGERTPVPHKKPLADLDCEVISSSASSQGNPSRHASASSLRRYLADEVAREDLERANADEHTPLLGGNVEGKKRSWGGQALSDVKIWKNSLAKVSAKDVAKGCVVEPVKAIPSVILGLLLNVLDGVSYGMILFPANAVFVDFGSLGVSMFFMSCIVSQLVFSLGGSIFPGGNGSMMIEAVPFFHILVNTFETVIGDDDQAIIATTMAAFAFSSILTGIVFFSLGAFKLGGLIGYFPRHILVGCIGGVGVFLIETGLEVSRGLKEEGFEYNLATIKIFFESSHVIALWTIPLALAILLRVITHFWHHQLVFPAYFLVIPVIFYTVVLIGRWDIDYLRQTGWVFDVGKSTQSWWKFYTHFDFRKTHWEAFWAAMPTQLALVFFGILHVPLNVPALGVSLGEDNVKLDRELVAHGFSNLAAGLTGTVPNYLTYVNTVLFYRVGGGSRLSGLMLAAATTAVMMIGPSVIAALPVMLVGALIFVLGIDLVIEAVWDTRNRVNKWEYITIWVIAIGMTIFDFVIGLLLGVILACIFFVVQSSRRRAIRTVFSGATARSTVRRPKSQREFIVQVGSQTYIMKLQGFLFFGTITAVENEIRHLLDLAKWQHNPIRFLIIDLHLVHGMDYSSAEAFVRVQRLLAAKDVLLILCGAAPNGLVGTALQSVDLWADREGTRVEVFAGLNDALEWTENAYLTAFYENQQMLDQDVSSTQGIDFPKIAKPPFTLAESFQNSPRRSHLVKAGGDTLPRSAFPSPPKPEPSSLPDFSTMQPIPLLYQTFGSYLDESSSTDQEFLNDLVPYFKRESILSGDTLWNQNDPGDGLYVIESGCLRATYLYDDHTSLVQETMVAGTIAGDLSTLSETKRNCTVVAERDCTLWKMDQQSLQNLENEKSETARKFIKIVLKAVAEEHEVLSSHLMTVLS</sequence>
<dbReference type="EMBL" id="CP141884">
    <property type="protein sequence ID" value="WRT66176.1"/>
    <property type="molecule type" value="Genomic_DNA"/>
</dbReference>
<dbReference type="Gene3D" id="3.30.750.24">
    <property type="entry name" value="STAS domain"/>
    <property type="match status" value="1"/>
</dbReference>
<dbReference type="Pfam" id="PF00027">
    <property type="entry name" value="cNMP_binding"/>
    <property type="match status" value="1"/>
</dbReference>
<dbReference type="GeneID" id="87955260"/>
<feature type="transmembrane region" description="Helical" evidence="6">
    <location>
        <begin position="526"/>
        <end position="551"/>
    </location>
</feature>
<keyword evidence="4 6" id="KW-0472">Membrane</keyword>
<evidence type="ECO:0000313" key="9">
    <source>
        <dbReference type="EMBL" id="WRT66176.1"/>
    </source>
</evidence>
<feature type="transmembrane region" description="Helical" evidence="6">
    <location>
        <begin position="774"/>
        <end position="807"/>
    </location>
</feature>
<dbReference type="PROSITE" id="PS50801">
    <property type="entry name" value="STAS"/>
    <property type="match status" value="1"/>
</dbReference>
<dbReference type="InterPro" id="IPR011547">
    <property type="entry name" value="SLC26A/SulP_dom"/>
</dbReference>
<accession>A0ABZ1CWN6</accession>
<dbReference type="InterPro" id="IPR052706">
    <property type="entry name" value="Membrane-Transporter-like"/>
</dbReference>
<keyword evidence="2 6" id="KW-0812">Transmembrane</keyword>
<dbReference type="CDD" id="cd07042">
    <property type="entry name" value="STAS_SulP_like_sulfate_transporter"/>
    <property type="match status" value="1"/>
</dbReference>
<dbReference type="PROSITE" id="PS50042">
    <property type="entry name" value="CNMP_BINDING_3"/>
    <property type="match status" value="1"/>
</dbReference>
<evidence type="ECO:0000256" key="2">
    <source>
        <dbReference type="ARBA" id="ARBA00022692"/>
    </source>
</evidence>
<feature type="compositionally biased region" description="Polar residues" evidence="5">
    <location>
        <begin position="204"/>
        <end position="215"/>
    </location>
</feature>
<dbReference type="Pfam" id="PF00916">
    <property type="entry name" value="Sulfate_transp"/>
    <property type="match status" value="1"/>
</dbReference>